<dbReference type="Proteomes" id="UP001431209">
    <property type="component" value="Unassembled WGS sequence"/>
</dbReference>
<keyword evidence="1" id="KW-0732">Signal</keyword>
<evidence type="ECO:0000313" key="2">
    <source>
        <dbReference type="EMBL" id="KAL0484516.1"/>
    </source>
</evidence>
<proteinExistence type="predicted"/>
<gene>
    <name evidence="2" type="ORF">AKO1_005089</name>
</gene>
<evidence type="ECO:0000256" key="1">
    <source>
        <dbReference type="SAM" id="SignalP"/>
    </source>
</evidence>
<dbReference type="EMBL" id="JAOPGA020001052">
    <property type="protein sequence ID" value="KAL0484516.1"/>
    <property type="molecule type" value="Genomic_DNA"/>
</dbReference>
<feature type="signal peptide" evidence="1">
    <location>
        <begin position="1"/>
        <end position="19"/>
    </location>
</feature>
<keyword evidence="3" id="KW-1185">Reference proteome</keyword>
<dbReference type="AlphaFoldDB" id="A0AAW2Z5W4"/>
<protein>
    <submittedName>
        <fullName evidence="2">Uncharacterized protein</fullName>
    </submittedName>
</protein>
<name>A0AAW2Z5W4_9EUKA</name>
<reference evidence="2 3" key="1">
    <citation type="submission" date="2024-03" db="EMBL/GenBank/DDBJ databases">
        <title>The Acrasis kona genome and developmental transcriptomes reveal deep origins of eukaryotic multicellular pathways.</title>
        <authorList>
            <person name="Sheikh S."/>
            <person name="Fu C.-J."/>
            <person name="Brown M.W."/>
            <person name="Baldauf S.L."/>
        </authorList>
    </citation>
    <scope>NUCLEOTIDE SEQUENCE [LARGE SCALE GENOMIC DNA]</scope>
    <source>
        <strain evidence="2 3">ATCC MYA-3509</strain>
    </source>
</reference>
<comment type="caution">
    <text evidence="2">The sequence shown here is derived from an EMBL/GenBank/DDBJ whole genome shotgun (WGS) entry which is preliminary data.</text>
</comment>
<evidence type="ECO:0000313" key="3">
    <source>
        <dbReference type="Proteomes" id="UP001431209"/>
    </source>
</evidence>
<feature type="chain" id="PRO_5043654855" evidence="1">
    <location>
        <begin position="20"/>
        <end position="223"/>
    </location>
</feature>
<accession>A0AAW2Z5W4</accession>
<sequence length="223" mass="25339">MKVVSFFVLLCCLVFDVYCGDKSCNAVASGNHARSLSFKKPLRRTLNADTTRWFFTYHAPYSRVTLVSTFDGSNGPLTMQQFQDSQTTFAKGLKNCEYCVFDCASTFIQNTNANAPTIYNYLFKDCEYSFYAYSCIKPQVVNNGNQRDITANTNCKSTSSLSEMQILGVLDICVTYNKCTFRNNLTRQQIINGFYGKNNYYVSNNIYTTHVNNDSGEIIYSMK</sequence>
<organism evidence="2 3">
    <name type="scientific">Acrasis kona</name>
    <dbReference type="NCBI Taxonomy" id="1008807"/>
    <lineage>
        <taxon>Eukaryota</taxon>
        <taxon>Discoba</taxon>
        <taxon>Heterolobosea</taxon>
        <taxon>Tetramitia</taxon>
        <taxon>Eutetramitia</taxon>
        <taxon>Acrasidae</taxon>
        <taxon>Acrasis</taxon>
    </lineage>
</organism>